<dbReference type="EMBL" id="JBHSPB010000030">
    <property type="protein sequence ID" value="MFC5724574.1"/>
    <property type="molecule type" value="Genomic_DNA"/>
</dbReference>
<feature type="region of interest" description="Disordered" evidence="1">
    <location>
        <begin position="1"/>
        <end position="28"/>
    </location>
</feature>
<evidence type="ECO:0000313" key="3">
    <source>
        <dbReference type="Proteomes" id="UP001596083"/>
    </source>
</evidence>
<gene>
    <name evidence="2" type="ORF">ACFP1Z_30915</name>
</gene>
<evidence type="ECO:0000256" key="1">
    <source>
        <dbReference type="SAM" id="MobiDB-lite"/>
    </source>
</evidence>
<accession>A0ABW0Z6Y1</accession>
<evidence type="ECO:0008006" key="4">
    <source>
        <dbReference type="Google" id="ProtNLM"/>
    </source>
</evidence>
<proteinExistence type="predicted"/>
<dbReference type="Proteomes" id="UP001596083">
    <property type="component" value="Unassembled WGS sequence"/>
</dbReference>
<evidence type="ECO:0000313" key="2">
    <source>
        <dbReference type="EMBL" id="MFC5724574.1"/>
    </source>
</evidence>
<organism evidence="2 3">
    <name type="scientific">Streptomyces gamaensis</name>
    <dbReference type="NCBI Taxonomy" id="1763542"/>
    <lineage>
        <taxon>Bacteria</taxon>
        <taxon>Bacillati</taxon>
        <taxon>Actinomycetota</taxon>
        <taxon>Actinomycetes</taxon>
        <taxon>Kitasatosporales</taxon>
        <taxon>Streptomycetaceae</taxon>
        <taxon>Streptomyces</taxon>
    </lineage>
</organism>
<keyword evidence="3" id="KW-1185">Reference proteome</keyword>
<reference evidence="3" key="1">
    <citation type="journal article" date="2019" name="Int. J. Syst. Evol. Microbiol.">
        <title>The Global Catalogue of Microorganisms (GCM) 10K type strain sequencing project: providing services to taxonomists for standard genome sequencing and annotation.</title>
        <authorList>
            <consortium name="The Broad Institute Genomics Platform"/>
            <consortium name="The Broad Institute Genome Sequencing Center for Infectious Disease"/>
            <person name="Wu L."/>
            <person name="Ma J."/>
        </authorList>
    </citation>
    <scope>NUCLEOTIDE SEQUENCE [LARGE SCALE GENOMIC DNA]</scope>
    <source>
        <strain evidence="3">CGMCC 4.7304</strain>
    </source>
</reference>
<name>A0ABW0Z6Y1_9ACTN</name>
<protein>
    <recommendedName>
        <fullName evidence="4">Transposase</fullName>
    </recommendedName>
</protein>
<sequence>MRIASRRRYGHDPSTARSTVTAPDGNCRRPLDVARRRKAPAILPQPRAADTRRYPAGVEQEMWALLTLHAHW</sequence>
<comment type="caution">
    <text evidence="2">The sequence shown here is derived from an EMBL/GenBank/DDBJ whole genome shotgun (WGS) entry which is preliminary data.</text>
</comment>
<dbReference type="RefSeq" id="WP_390321035.1">
    <property type="nucleotide sequence ID" value="NZ_JBHSPB010000030.1"/>
</dbReference>